<organism evidence="1 2">
    <name type="scientific">Puniceicoccus vermicola</name>
    <dbReference type="NCBI Taxonomy" id="388746"/>
    <lineage>
        <taxon>Bacteria</taxon>
        <taxon>Pseudomonadati</taxon>
        <taxon>Verrucomicrobiota</taxon>
        <taxon>Opitutia</taxon>
        <taxon>Puniceicoccales</taxon>
        <taxon>Puniceicoccaceae</taxon>
        <taxon>Puniceicoccus</taxon>
    </lineage>
</organism>
<proteinExistence type="predicted"/>
<dbReference type="AlphaFoldDB" id="A0A7X1AZ36"/>
<comment type="caution">
    <text evidence="1">The sequence shown here is derived from an EMBL/GenBank/DDBJ whole genome shotgun (WGS) entry which is preliminary data.</text>
</comment>
<name>A0A7X1AZ36_9BACT</name>
<evidence type="ECO:0000313" key="2">
    <source>
        <dbReference type="Proteomes" id="UP000525652"/>
    </source>
</evidence>
<dbReference type="EMBL" id="JACHVA010000101">
    <property type="protein sequence ID" value="MBC2602626.1"/>
    <property type="molecule type" value="Genomic_DNA"/>
</dbReference>
<accession>A0A7X1AZ36</accession>
<gene>
    <name evidence="1" type="ORF">H5P30_12660</name>
</gene>
<keyword evidence="2" id="KW-1185">Reference proteome</keyword>
<dbReference type="RefSeq" id="WP_185693292.1">
    <property type="nucleotide sequence ID" value="NZ_JACHVA010000101.1"/>
</dbReference>
<protein>
    <recommendedName>
        <fullName evidence="3">Verru_Chthon cassette protein A</fullName>
    </recommendedName>
</protein>
<evidence type="ECO:0008006" key="3">
    <source>
        <dbReference type="Google" id="ProtNLM"/>
    </source>
</evidence>
<sequence>MLTPNHTNRNSQRGFALIVSLGLLAFIVLLLLVLGNLVSIESSQASSVRTETRAREHALLGLQVAMGQLQAATGIDRVSTGPVNVDSSLAVDDSKKNWTGVWENRGVFDPVANVQEYDPSLITVLVSGDPTADSLASPSAGVRILGEGTVNEPNDYVEVPLEPLGGATPTGNFAYWVSDESTKARVNLIDRYDAQAGSRVPLVSSQRNGLELMDLQSDPGKFMGDDYPANDGRLEKVLFLDQFAQTVASGSVFEALNRSRYHDLTAMSRSILTDARRGGLKRDLTQMLRNDSLPTGYLYQSESSVLSRTSVPGPAWSLIQDFYDLSNSLSPNLLEMSPREGKKDQADSSNHFGPIGPSLTQVKLYFDFSFSTDGHLRMHMFPAVVLHNPYNVSLTEANYLFSFPQHNEQSATELEVDIQMDDGSSRTFGGYHFKEPNPIFLEGANSGEIYFTARNLSFGPGEVKVLTLGSTAPYQGPVNTALVTTENPDRNSYQSNQLEEGFSDLNSAFIEFQDSLAAGEVPEFYSFSLVNGGSLRFRTELLGVVGSNFLSFYDGVGYNQFSLGGTSAPIQQDDNASVFPVAGFSYKMDLGSVRQLASFNYHSDHISQNGYETEHSNLAPRLFVGDFGQGDFSVDGPAGSPANAYFGPSHGSDGFTRVVFFEIPPNDPGLISLGQLQHLDLSTKLMSPGQVYDRSTHNSPTYAFGNSLALPTVPRESHFYDGGTSNFHSLRTYFDTSYRSNEALWDGYFFSTAPETVGPLVNRRFTIRNSSVDMNADPFASAGNLYLEGGFNVNSTSESAWRAVLAGIRDYDLRKQDGSLQGSVDNLFSRFTLPMGNAMADPLESDVDAWQGVRRLSDGDIGILAAEIVREVRARGPFLSVAEFINRRLVDENHPSADLGLSGALQSAINASGLNHNVRGSPVTAAPPETSFPAPEHFYGYGSDFAPGFLSQGDLVTSLGPVLTTRGDTFLIRSYGNALNSVDSHQIDAEVLLEAIVQRVPEKLDPTEAIESGDTGSEFGRRYKLVSYRWLDNP</sequence>
<evidence type="ECO:0000313" key="1">
    <source>
        <dbReference type="EMBL" id="MBC2602626.1"/>
    </source>
</evidence>
<dbReference type="Proteomes" id="UP000525652">
    <property type="component" value="Unassembled WGS sequence"/>
</dbReference>
<reference evidence="1 2" key="1">
    <citation type="submission" date="2020-07" db="EMBL/GenBank/DDBJ databases">
        <authorList>
            <person name="Feng X."/>
        </authorList>
    </citation>
    <scope>NUCLEOTIDE SEQUENCE [LARGE SCALE GENOMIC DNA]</scope>
    <source>
        <strain evidence="1 2">JCM14086</strain>
    </source>
</reference>